<dbReference type="OrthoDB" id="9806482at2"/>
<dbReference type="Proteomes" id="UP000321306">
    <property type="component" value="Unassembled WGS sequence"/>
</dbReference>
<keyword evidence="1" id="KW-0378">Hydrolase</keyword>
<feature type="domain" description="Tyrosine specific protein phosphatases" evidence="2">
    <location>
        <begin position="102"/>
        <end position="167"/>
    </location>
</feature>
<evidence type="ECO:0000259" key="2">
    <source>
        <dbReference type="PROSITE" id="PS50056"/>
    </source>
</evidence>
<reference evidence="3 4" key="1">
    <citation type="submission" date="2019-07" db="EMBL/GenBank/DDBJ databases">
        <title>Whole genome shotgun sequence of Deinococcus cellulosilyticus NBRC 106333.</title>
        <authorList>
            <person name="Hosoyama A."/>
            <person name="Uohara A."/>
            <person name="Ohji S."/>
            <person name="Ichikawa N."/>
        </authorList>
    </citation>
    <scope>NUCLEOTIDE SEQUENCE [LARGE SCALE GENOMIC DNA]</scope>
    <source>
        <strain evidence="3 4">NBRC 106333</strain>
    </source>
</reference>
<dbReference type="Pfam" id="PF22784">
    <property type="entry name" value="PTP-SAK"/>
    <property type="match status" value="1"/>
</dbReference>
<dbReference type="SMART" id="SM00404">
    <property type="entry name" value="PTPc_motif"/>
    <property type="match status" value="1"/>
</dbReference>
<gene>
    <name evidence="3" type="ORF">DC3_50400</name>
</gene>
<proteinExistence type="predicted"/>
<sequence>MPSDNPILAPHVPDTRIHMTFAPGKKGKGTWSGTVHNRDLQTDLMRLRDTYGTTHLITLVEDFELADLQIPHLRKETLSLGMEHLHFPITDLSVPDDLDAFEGFVEELKTTYQSGATFTIHCVGGLGRTGLLAAILLQELHGYSPEDSVVAVRAARNGTIQTKEQEQFVLGWRK</sequence>
<dbReference type="InterPro" id="IPR016130">
    <property type="entry name" value="Tyr_Pase_AS"/>
</dbReference>
<dbReference type="PROSITE" id="PS00383">
    <property type="entry name" value="TYR_PHOSPHATASE_1"/>
    <property type="match status" value="1"/>
</dbReference>
<dbReference type="FunFam" id="3.90.190.10:FF:000157">
    <property type="entry name" value="Protein-tyrosine phosphatase"/>
    <property type="match status" value="1"/>
</dbReference>
<dbReference type="Gene3D" id="3.90.190.10">
    <property type="entry name" value="Protein tyrosine phosphatase superfamily"/>
    <property type="match status" value="1"/>
</dbReference>
<dbReference type="InterPro" id="IPR050561">
    <property type="entry name" value="PTP"/>
</dbReference>
<dbReference type="GO" id="GO:0016791">
    <property type="term" value="F:phosphatase activity"/>
    <property type="evidence" value="ECO:0007669"/>
    <property type="project" value="UniProtKB-ARBA"/>
</dbReference>
<evidence type="ECO:0000256" key="1">
    <source>
        <dbReference type="ARBA" id="ARBA00022801"/>
    </source>
</evidence>
<dbReference type="PROSITE" id="PS50056">
    <property type="entry name" value="TYR_PHOSPHATASE_2"/>
    <property type="match status" value="1"/>
</dbReference>
<name>A0A511N994_DEIC1</name>
<comment type="caution">
    <text evidence="3">The sequence shown here is derived from an EMBL/GenBank/DDBJ whole genome shotgun (WGS) entry which is preliminary data.</text>
</comment>
<accession>A0A511N994</accession>
<dbReference type="CDD" id="cd14505">
    <property type="entry name" value="CDKN3-like"/>
    <property type="match status" value="1"/>
</dbReference>
<dbReference type="EMBL" id="BJXB01000034">
    <property type="protein sequence ID" value="GEM49405.1"/>
    <property type="molecule type" value="Genomic_DNA"/>
</dbReference>
<evidence type="ECO:0000313" key="3">
    <source>
        <dbReference type="EMBL" id="GEM49405.1"/>
    </source>
</evidence>
<keyword evidence="4" id="KW-1185">Reference proteome</keyword>
<dbReference type="AlphaFoldDB" id="A0A511N994"/>
<dbReference type="PANTHER" id="PTHR23339">
    <property type="entry name" value="TYROSINE SPECIFIC PROTEIN PHOSPHATASE AND DUAL SPECIFICITY PROTEIN PHOSPHATASE"/>
    <property type="match status" value="1"/>
</dbReference>
<protein>
    <recommendedName>
        <fullName evidence="2">Tyrosine specific protein phosphatases domain-containing protein</fullName>
    </recommendedName>
</protein>
<evidence type="ECO:0000313" key="4">
    <source>
        <dbReference type="Proteomes" id="UP000321306"/>
    </source>
</evidence>
<dbReference type="InterPro" id="IPR000387">
    <property type="entry name" value="Tyr_Pase_dom"/>
</dbReference>
<dbReference type="InterPro" id="IPR003595">
    <property type="entry name" value="Tyr_Pase_cat"/>
</dbReference>
<dbReference type="SUPFAM" id="SSF52799">
    <property type="entry name" value="(Phosphotyrosine protein) phosphatases II"/>
    <property type="match status" value="1"/>
</dbReference>
<dbReference type="InterPro" id="IPR057023">
    <property type="entry name" value="PTP-SAK"/>
</dbReference>
<organism evidence="3 4">
    <name type="scientific">Deinococcus cellulosilyticus (strain DSM 18568 / NBRC 106333 / KACC 11606 / 5516J-15)</name>
    <dbReference type="NCBI Taxonomy" id="1223518"/>
    <lineage>
        <taxon>Bacteria</taxon>
        <taxon>Thermotogati</taxon>
        <taxon>Deinococcota</taxon>
        <taxon>Deinococci</taxon>
        <taxon>Deinococcales</taxon>
        <taxon>Deinococcaceae</taxon>
        <taxon>Deinococcus</taxon>
    </lineage>
</organism>
<dbReference type="RefSeq" id="WP_146889907.1">
    <property type="nucleotide sequence ID" value="NZ_BJXB01000034.1"/>
</dbReference>
<dbReference type="InterPro" id="IPR029021">
    <property type="entry name" value="Prot-tyrosine_phosphatase-like"/>
</dbReference>